<comment type="caution">
    <text evidence="5">The sequence shown here is derived from an EMBL/GenBank/DDBJ whole genome shotgun (WGS) entry which is preliminary data.</text>
</comment>
<gene>
    <name evidence="5" type="ORF">TEA_022565</name>
</gene>
<accession>A0A4S4EYS8</accession>
<sequence>MHSIAFLAKPISSFANGTNHKALLAIKDLVTEDPSRFLSSWNDSNHFCNWDGVTCGCQHQRVTALNMSSLKLVCSLSPQIGNLTFLDDINIQETTSVAQSLKKLVDCFACKIFVWQITLSREKFHLTHCSHIRVIDLKGSNLEGSIPPELSILSKLNQLRSFLWKHSTFTWEPLCPSNN</sequence>
<evidence type="ECO:0000313" key="6">
    <source>
        <dbReference type="Proteomes" id="UP000306102"/>
    </source>
</evidence>
<dbReference type="PANTHER" id="PTHR48060">
    <property type="entry name" value="DNA DAMAGE-REPAIR/TOLERATION PROTEIN DRT100"/>
    <property type="match status" value="1"/>
</dbReference>
<evidence type="ECO:0000256" key="1">
    <source>
        <dbReference type="ARBA" id="ARBA00022614"/>
    </source>
</evidence>
<dbReference type="Gene3D" id="3.80.10.10">
    <property type="entry name" value="Ribonuclease Inhibitor"/>
    <property type="match status" value="1"/>
</dbReference>
<keyword evidence="1" id="KW-0433">Leucine-rich repeat</keyword>
<dbReference type="EMBL" id="SDRB02000928">
    <property type="protein sequence ID" value="THG22253.1"/>
    <property type="molecule type" value="Genomic_DNA"/>
</dbReference>
<protein>
    <recommendedName>
        <fullName evidence="4">Leucine-rich repeat-containing N-terminal plant-type domain-containing protein</fullName>
    </recommendedName>
</protein>
<evidence type="ECO:0000259" key="4">
    <source>
        <dbReference type="Pfam" id="PF08263"/>
    </source>
</evidence>
<dbReference type="InterPro" id="IPR032675">
    <property type="entry name" value="LRR_dom_sf"/>
</dbReference>
<evidence type="ECO:0000256" key="3">
    <source>
        <dbReference type="ARBA" id="ARBA00022737"/>
    </source>
</evidence>
<organism evidence="5 6">
    <name type="scientific">Camellia sinensis var. sinensis</name>
    <name type="common">China tea</name>
    <dbReference type="NCBI Taxonomy" id="542762"/>
    <lineage>
        <taxon>Eukaryota</taxon>
        <taxon>Viridiplantae</taxon>
        <taxon>Streptophyta</taxon>
        <taxon>Embryophyta</taxon>
        <taxon>Tracheophyta</taxon>
        <taxon>Spermatophyta</taxon>
        <taxon>Magnoliopsida</taxon>
        <taxon>eudicotyledons</taxon>
        <taxon>Gunneridae</taxon>
        <taxon>Pentapetalae</taxon>
        <taxon>asterids</taxon>
        <taxon>Ericales</taxon>
        <taxon>Theaceae</taxon>
        <taxon>Camellia</taxon>
    </lineage>
</organism>
<dbReference type="InterPro" id="IPR053211">
    <property type="entry name" value="DNA_repair-toleration"/>
</dbReference>
<evidence type="ECO:0000256" key="2">
    <source>
        <dbReference type="ARBA" id="ARBA00022729"/>
    </source>
</evidence>
<keyword evidence="3" id="KW-0677">Repeat</keyword>
<reference evidence="5 6" key="1">
    <citation type="journal article" date="2018" name="Proc. Natl. Acad. Sci. U.S.A.">
        <title>Draft genome sequence of Camellia sinensis var. sinensis provides insights into the evolution of the tea genome and tea quality.</title>
        <authorList>
            <person name="Wei C."/>
            <person name="Yang H."/>
            <person name="Wang S."/>
            <person name="Zhao J."/>
            <person name="Liu C."/>
            <person name="Gao L."/>
            <person name="Xia E."/>
            <person name="Lu Y."/>
            <person name="Tai Y."/>
            <person name="She G."/>
            <person name="Sun J."/>
            <person name="Cao H."/>
            <person name="Tong W."/>
            <person name="Gao Q."/>
            <person name="Li Y."/>
            <person name="Deng W."/>
            <person name="Jiang X."/>
            <person name="Wang W."/>
            <person name="Chen Q."/>
            <person name="Zhang S."/>
            <person name="Li H."/>
            <person name="Wu J."/>
            <person name="Wang P."/>
            <person name="Li P."/>
            <person name="Shi C."/>
            <person name="Zheng F."/>
            <person name="Jian J."/>
            <person name="Huang B."/>
            <person name="Shan D."/>
            <person name="Shi M."/>
            <person name="Fang C."/>
            <person name="Yue Y."/>
            <person name="Li F."/>
            <person name="Li D."/>
            <person name="Wei S."/>
            <person name="Han B."/>
            <person name="Jiang C."/>
            <person name="Yin Y."/>
            <person name="Xia T."/>
            <person name="Zhang Z."/>
            <person name="Bennetzen J.L."/>
            <person name="Zhao S."/>
            <person name="Wan X."/>
        </authorList>
    </citation>
    <scope>NUCLEOTIDE SEQUENCE [LARGE SCALE GENOMIC DNA]</scope>
    <source>
        <strain evidence="6">cv. Shuchazao</strain>
        <tissue evidence="5">Leaf</tissue>
    </source>
</reference>
<dbReference type="STRING" id="542762.A0A4S4EYS8"/>
<dbReference type="SUPFAM" id="SSF52058">
    <property type="entry name" value="L domain-like"/>
    <property type="match status" value="1"/>
</dbReference>
<proteinExistence type="predicted"/>
<keyword evidence="6" id="KW-1185">Reference proteome</keyword>
<keyword evidence="2" id="KW-0732">Signal</keyword>
<name>A0A4S4EYS8_CAMSN</name>
<evidence type="ECO:0000313" key="5">
    <source>
        <dbReference type="EMBL" id="THG22253.1"/>
    </source>
</evidence>
<dbReference type="AlphaFoldDB" id="A0A4S4EYS8"/>
<dbReference type="Proteomes" id="UP000306102">
    <property type="component" value="Unassembled WGS sequence"/>
</dbReference>
<dbReference type="InterPro" id="IPR013210">
    <property type="entry name" value="LRR_N_plant-typ"/>
</dbReference>
<dbReference type="Pfam" id="PF08263">
    <property type="entry name" value="LRRNT_2"/>
    <property type="match status" value="1"/>
</dbReference>
<feature type="domain" description="Leucine-rich repeat-containing N-terminal plant-type" evidence="4">
    <location>
        <begin position="21"/>
        <end position="55"/>
    </location>
</feature>
<dbReference type="PANTHER" id="PTHR48060:SF21">
    <property type="entry name" value="L DOMAIN-LIKE PROTEIN"/>
    <property type="match status" value="1"/>
</dbReference>